<dbReference type="Proteomes" id="UP000264006">
    <property type="component" value="Chromosome"/>
</dbReference>
<proteinExistence type="predicted"/>
<gene>
    <name evidence="1" type="ORF">DVS28_a1932</name>
</gene>
<protein>
    <submittedName>
        <fullName evidence="1">Uncharacterized protein</fullName>
    </submittedName>
</protein>
<name>A0A346XWM0_9ACTN</name>
<dbReference type="KEGG" id="euz:DVS28_a1932"/>
<dbReference type="EMBL" id="CP031165">
    <property type="protein sequence ID" value="AXV06617.1"/>
    <property type="molecule type" value="Genomic_DNA"/>
</dbReference>
<sequence>MGPSDWTSGGPTICVDDGVSSRLWWAATLPGVVSGRTLRSSTGG</sequence>
<accession>A0A346XWM0</accession>
<keyword evidence="2" id="KW-1185">Reference proteome</keyword>
<reference evidence="1 2" key="1">
    <citation type="submission" date="2018-09" db="EMBL/GenBank/DDBJ databases">
        <title>Complete genome sequence of Euzebya sp. DY32-46 isolated from seawater of Pacific Ocean.</title>
        <authorList>
            <person name="Xu L."/>
            <person name="Wu Y.-H."/>
            <person name="Xu X.-W."/>
        </authorList>
    </citation>
    <scope>NUCLEOTIDE SEQUENCE [LARGE SCALE GENOMIC DNA]</scope>
    <source>
        <strain evidence="1 2">DY32-46</strain>
    </source>
</reference>
<evidence type="ECO:0000313" key="1">
    <source>
        <dbReference type="EMBL" id="AXV06617.1"/>
    </source>
</evidence>
<organism evidence="1 2">
    <name type="scientific">Euzebya pacifica</name>
    <dbReference type="NCBI Taxonomy" id="1608957"/>
    <lineage>
        <taxon>Bacteria</taxon>
        <taxon>Bacillati</taxon>
        <taxon>Actinomycetota</taxon>
        <taxon>Nitriliruptoria</taxon>
        <taxon>Euzebyales</taxon>
    </lineage>
</organism>
<dbReference type="AlphaFoldDB" id="A0A346XWM0"/>
<evidence type="ECO:0000313" key="2">
    <source>
        <dbReference type="Proteomes" id="UP000264006"/>
    </source>
</evidence>